<protein>
    <submittedName>
        <fullName evidence="1">ASCH domain-containing protein</fullName>
    </submittedName>
</protein>
<dbReference type="Proteomes" id="UP001237105">
    <property type="component" value="Unassembled WGS sequence"/>
</dbReference>
<gene>
    <name evidence="1" type="ORF">QIT00_19540</name>
</gene>
<name>A0ABT6SYQ0_9ACTN</name>
<sequence>MSSAIPETFPTLTISQPYAGLIMASVKDVESRSWATKYRGPLAVHAGMQRHRDDPGVPVTASMRVQGRDEALALDEVYGALLGWVTLVDVVTDHPSQWAQESMFHWVLAEPRLLDEALPMQGKQGLWRYQPAPSPAF</sequence>
<dbReference type="EMBL" id="JASCIS010000018">
    <property type="protein sequence ID" value="MDI3420719.1"/>
    <property type="molecule type" value="Genomic_DNA"/>
</dbReference>
<proteinExistence type="predicted"/>
<dbReference type="SUPFAM" id="SSF88697">
    <property type="entry name" value="PUA domain-like"/>
    <property type="match status" value="1"/>
</dbReference>
<dbReference type="InterPro" id="IPR015947">
    <property type="entry name" value="PUA-like_sf"/>
</dbReference>
<reference evidence="1 2" key="1">
    <citation type="submission" date="2023-05" db="EMBL/GenBank/DDBJ databases">
        <title>Draft genome sequence of Streptomyces sp. B-S-A12 isolated from a cave soil in Thailand.</title>
        <authorList>
            <person name="Chamroensaksri N."/>
            <person name="Muangham S."/>
        </authorList>
    </citation>
    <scope>NUCLEOTIDE SEQUENCE [LARGE SCALE GENOMIC DNA]</scope>
    <source>
        <strain evidence="1 2">B-S-A12</strain>
    </source>
</reference>
<organism evidence="1 2">
    <name type="scientific">Streptomyces luteolus</name>
    <dbReference type="NCBI Taxonomy" id="3043615"/>
    <lineage>
        <taxon>Bacteria</taxon>
        <taxon>Bacillati</taxon>
        <taxon>Actinomycetota</taxon>
        <taxon>Actinomycetes</taxon>
        <taxon>Kitasatosporales</taxon>
        <taxon>Streptomycetaceae</taxon>
        <taxon>Streptomyces</taxon>
    </lineage>
</organism>
<evidence type="ECO:0000313" key="1">
    <source>
        <dbReference type="EMBL" id="MDI3420719.1"/>
    </source>
</evidence>
<dbReference type="Gene3D" id="2.30.130.30">
    <property type="entry name" value="Hypothetical protein"/>
    <property type="match status" value="1"/>
</dbReference>
<evidence type="ECO:0000313" key="2">
    <source>
        <dbReference type="Proteomes" id="UP001237105"/>
    </source>
</evidence>
<accession>A0ABT6SYQ0</accession>
<dbReference type="RefSeq" id="WP_282536586.1">
    <property type="nucleotide sequence ID" value="NZ_JASCIS010000018.1"/>
</dbReference>
<keyword evidence="2" id="KW-1185">Reference proteome</keyword>
<comment type="caution">
    <text evidence="1">The sequence shown here is derived from an EMBL/GenBank/DDBJ whole genome shotgun (WGS) entry which is preliminary data.</text>
</comment>